<dbReference type="InterPro" id="IPR007267">
    <property type="entry name" value="GtrA_DPMS_TM"/>
</dbReference>
<keyword evidence="3 6" id="KW-0812">Transmembrane</keyword>
<feature type="transmembrane region" description="Helical" evidence="6">
    <location>
        <begin position="15"/>
        <end position="36"/>
    </location>
</feature>
<dbReference type="AlphaFoldDB" id="A0A916YTM9"/>
<dbReference type="GO" id="GO:0000271">
    <property type="term" value="P:polysaccharide biosynthetic process"/>
    <property type="evidence" value="ECO:0007669"/>
    <property type="project" value="InterPro"/>
</dbReference>
<feature type="domain" description="GtrA/DPMS transmembrane" evidence="7">
    <location>
        <begin position="18"/>
        <end position="134"/>
    </location>
</feature>
<keyword evidence="9" id="KW-1185">Reference proteome</keyword>
<dbReference type="PANTHER" id="PTHR38459:SF1">
    <property type="entry name" value="PROPHAGE BACTOPRENOL-LINKED GLUCOSE TRANSLOCASE HOMOLOG"/>
    <property type="match status" value="1"/>
</dbReference>
<name>A0A916YTM9_9SPHN</name>
<evidence type="ECO:0000256" key="3">
    <source>
        <dbReference type="ARBA" id="ARBA00022692"/>
    </source>
</evidence>
<reference evidence="8" key="1">
    <citation type="journal article" date="2014" name="Int. J. Syst. Evol. Microbiol.">
        <title>Complete genome sequence of Corynebacterium casei LMG S-19264T (=DSM 44701T), isolated from a smear-ripened cheese.</title>
        <authorList>
            <consortium name="US DOE Joint Genome Institute (JGI-PGF)"/>
            <person name="Walter F."/>
            <person name="Albersmeier A."/>
            <person name="Kalinowski J."/>
            <person name="Ruckert C."/>
        </authorList>
    </citation>
    <scope>NUCLEOTIDE SEQUENCE</scope>
    <source>
        <strain evidence="8">CGMCC 1.15360</strain>
    </source>
</reference>
<accession>A0A916YTM9</accession>
<dbReference type="Pfam" id="PF04138">
    <property type="entry name" value="GtrA_DPMS_TM"/>
    <property type="match status" value="1"/>
</dbReference>
<dbReference type="InterPro" id="IPR051401">
    <property type="entry name" value="GtrA_CellWall_Glycosyl"/>
</dbReference>
<feature type="transmembrane region" description="Helical" evidence="6">
    <location>
        <begin position="110"/>
        <end position="128"/>
    </location>
</feature>
<sequence>MISLPSIQMREIRRFAAYGLASVVALGVDMAGYMALLASGMAAPLAAVAGYSLGIVAHWLASSRVVFANRVADAGRPRSVQKGLFIASALVGLGLTWVIVSVAVDAGIDARIAKLCAVGTSFIATFLLRLRFVFTLRHAPVLARATGDSAR</sequence>
<evidence type="ECO:0000256" key="1">
    <source>
        <dbReference type="ARBA" id="ARBA00004141"/>
    </source>
</evidence>
<evidence type="ECO:0000259" key="7">
    <source>
        <dbReference type="Pfam" id="PF04138"/>
    </source>
</evidence>
<evidence type="ECO:0000313" key="8">
    <source>
        <dbReference type="EMBL" id="GGD61216.1"/>
    </source>
</evidence>
<gene>
    <name evidence="8" type="ORF">GCM10010990_08420</name>
</gene>
<comment type="subcellular location">
    <subcellularLocation>
        <location evidence="1">Membrane</location>
        <topology evidence="1">Multi-pass membrane protein</topology>
    </subcellularLocation>
</comment>
<proteinExistence type="inferred from homology"/>
<evidence type="ECO:0000313" key="9">
    <source>
        <dbReference type="Proteomes" id="UP000612349"/>
    </source>
</evidence>
<keyword evidence="4 6" id="KW-1133">Transmembrane helix</keyword>
<evidence type="ECO:0000256" key="5">
    <source>
        <dbReference type="ARBA" id="ARBA00023136"/>
    </source>
</evidence>
<comment type="similarity">
    <text evidence="2">Belongs to the GtrA family.</text>
</comment>
<feature type="transmembrane region" description="Helical" evidence="6">
    <location>
        <begin position="83"/>
        <end position="104"/>
    </location>
</feature>
<protein>
    <recommendedName>
        <fullName evidence="7">GtrA/DPMS transmembrane domain-containing protein</fullName>
    </recommendedName>
</protein>
<dbReference type="GO" id="GO:0005886">
    <property type="term" value="C:plasma membrane"/>
    <property type="evidence" value="ECO:0007669"/>
    <property type="project" value="TreeGrafter"/>
</dbReference>
<evidence type="ECO:0000256" key="2">
    <source>
        <dbReference type="ARBA" id="ARBA00009399"/>
    </source>
</evidence>
<organism evidence="8 9">
    <name type="scientific">Croceicoccus mobilis</name>
    <dbReference type="NCBI Taxonomy" id="1703339"/>
    <lineage>
        <taxon>Bacteria</taxon>
        <taxon>Pseudomonadati</taxon>
        <taxon>Pseudomonadota</taxon>
        <taxon>Alphaproteobacteria</taxon>
        <taxon>Sphingomonadales</taxon>
        <taxon>Erythrobacteraceae</taxon>
        <taxon>Croceicoccus</taxon>
    </lineage>
</organism>
<keyword evidence="5 6" id="KW-0472">Membrane</keyword>
<reference evidence="8" key="2">
    <citation type="submission" date="2020-09" db="EMBL/GenBank/DDBJ databases">
        <authorList>
            <person name="Sun Q."/>
            <person name="Zhou Y."/>
        </authorList>
    </citation>
    <scope>NUCLEOTIDE SEQUENCE</scope>
    <source>
        <strain evidence="8">CGMCC 1.15360</strain>
    </source>
</reference>
<dbReference type="Proteomes" id="UP000612349">
    <property type="component" value="Unassembled WGS sequence"/>
</dbReference>
<dbReference type="RefSeq" id="WP_229665249.1">
    <property type="nucleotide sequence ID" value="NZ_BMIP01000001.1"/>
</dbReference>
<dbReference type="PANTHER" id="PTHR38459">
    <property type="entry name" value="PROPHAGE BACTOPRENOL-LINKED GLUCOSE TRANSLOCASE HOMOLOG"/>
    <property type="match status" value="1"/>
</dbReference>
<evidence type="ECO:0000256" key="6">
    <source>
        <dbReference type="SAM" id="Phobius"/>
    </source>
</evidence>
<dbReference type="EMBL" id="BMIP01000001">
    <property type="protein sequence ID" value="GGD61216.1"/>
    <property type="molecule type" value="Genomic_DNA"/>
</dbReference>
<evidence type="ECO:0000256" key="4">
    <source>
        <dbReference type="ARBA" id="ARBA00022989"/>
    </source>
</evidence>
<comment type="caution">
    <text evidence="8">The sequence shown here is derived from an EMBL/GenBank/DDBJ whole genome shotgun (WGS) entry which is preliminary data.</text>
</comment>
<feature type="transmembrane region" description="Helical" evidence="6">
    <location>
        <begin position="42"/>
        <end position="62"/>
    </location>
</feature>